<dbReference type="RefSeq" id="WP_232518463.1">
    <property type="nucleotide sequence ID" value="NZ_AP014940.1"/>
</dbReference>
<evidence type="ECO:0000313" key="3">
    <source>
        <dbReference type="Proteomes" id="UP000218824"/>
    </source>
</evidence>
<evidence type="ECO:0008006" key="4">
    <source>
        <dbReference type="Google" id="ProtNLM"/>
    </source>
</evidence>
<evidence type="ECO:0000313" key="2">
    <source>
        <dbReference type="EMBL" id="BAV97520.1"/>
    </source>
</evidence>
<dbReference type="KEGG" id="lem:LEN_2033"/>
<feature type="region of interest" description="Disordered" evidence="1">
    <location>
        <begin position="103"/>
        <end position="142"/>
    </location>
</feature>
<gene>
    <name evidence="2" type="ORF">LEN_2033</name>
</gene>
<protein>
    <recommendedName>
        <fullName evidence="4">Poly(Hydroxyalcanoate) granule associated protein (Phasin)</fullName>
    </recommendedName>
</protein>
<organism evidence="2 3">
    <name type="scientific">Lysobacter enzymogenes</name>
    <dbReference type="NCBI Taxonomy" id="69"/>
    <lineage>
        <taxon>Bacteria</taxon>
        <taxon>Pseudomonadati</taxon>
        <taxon>Pseudomonadota</taxon>
        <taxon>Gammaproteobacteria</taxon>
        <taxon>Lysobacterales</taxon>
        <taxon>Lysobacteraceae</taxon>
        <taxon>Lysobacter</taxon>
    </lineage>
</organism>
<reference evidence="2 3" key="1">
    <citation type="journal article" date="2017" name="DNA Res.">
        <title>Complete genome sequence and expression profile of the commercial lytic enzyme producer Lysobacter enzymogenes M497-1.</title>
        <authorList>
            <person name="Takami H."/>
            <person name="Toyoda A."/>
            <person name="Uchiyama I."/>
            <person name="Itoh T."/>
            <person name="Takaki Y."/>
            <person name="Arai W."/>
            <person name="Nishi S."/>
            <person name="Kawai M."/>
            <person name="Shinya K."/>
            <person name="Ikeda H."/>
        </authorList>
    </citation>
    <scope>NUCLEOTIDE SEQUENCE [LARGE SCALE GENOMIC DNA]</scope>
    <source>
        <strain evidence="2 3">M497-1</strain>
    </source>
</reference>
<proteinExistence type="predicted"/>
<feature type="compositionally biased region" description="Basic residues" evidence="1">
    <location>
        <begin position="111"/>
        <end position="142"/>
    </location>
</feature>
<dbReference type="EMBL" id="AP014940">
    <property type="protein sequence ID" value="BAV97520.1"/>
    <property type="molecule type" value="Genomic_DNA"/>
</dbReference>
<evidence type="ECO:0000256" key="1">
    <source>
        <dbReference type="SAM" id="MobiDB-lite"/>
    </source>
</evidence>
<sequence>MAVGKRKKQAAAKPAANQTTTLRHLWLAGLGLAALARREALAGAGRAAGQVDALQRRVRDLASDARGNVVGGIENVRGQVEPKVVQFSAEVEARLAPVLDKLGLKGQRTPRAQRKGRKPAAKKAAAPRRAPRKPAARRARKA</sequence>
<accession>A0AAU9APX7</accession>
<dbReference type="AlphaFoldDB" id="A0AAU9APX7"/>
<dbReference type="Proteomes" id="UP000218824">
    <property type="component" value="Chromosome"/>
</dbReference>
<name>A0AAU9APX7_LYSEN</name>
<dbReference type="GeneID" id="83063904"/>